<comment type="caution">
    <text evidence="2">The sequence shown here is derived from an EMBL/GenBank/DDBJ whole genome shotgun (WGS) entry which is preliminary data.</text>
</comment>
<organism evidence="2 3">
    <name type="scientific">Massilia mucilaginosa</name>
    <dbReference type="NCBI Taxonomy" id="2609282"/>
    <lineage>
        <taxon>Bacteria</taxon>
        <taxon>Pseudomonadati</taxon>
        <taxon>Pseudomonadota</taxon>
        <taxon>Betaproteobacteria</taxon>
        <taxon>Burkholderiales</taxon>
        <taxon>Oxalobacteraceae</taxon>
        <taxon>Telluria group</taxon>
        <taxon>Massilia</taxon>
    </lineage>
</organism>
<evidence type="ECO:0000313" key="3">
    <source>
        <dbReference type="Proteomes" id="UP000609726"/>
    </source>
</evidence>
<accession>A0ABX0NLH5</accession>
<dbReference type="NCBIfam" id="TIGR02595">
    <property type="entry name" value="PEP_CTERM"/>
    <property type="match status" value="1"/>
</dbReference>
<keyword evidence="3" id="KW-1185">Reference proteome</keyword>
<dbReference type="InterPro" id="IPR013424">
    <property type="entry name" value="Ice-binding_C"/>
</dbReference>
<proteinExistence type="predicted"/>
<protein>
    <submittedName>
        <fullName evidence="2">PEP-CTERM sorting domain-containing protein</fullName>
    </submittedName>
</protein>
<evidence type="ECO:0000259" key="1">
    <source>
        <dbReference type="Pfam" id="PF07589"/>
    </source>
</evidence>
<feature type="domain" description="Ice-binding protein C-terminal" evidence="1">
    <location>
        <begin position="224"/>
        <end position="248"/>
    </location>
</feature>
<evidence type="ECO:0000313" key="2">
    <source>
        <dbReference type="EMBL" id="NHZ87605.1"/>
    </source>
</evidence>
<gene>
    <name evidence="2" type="ORF">F2P45_00940</name>
</gene>
<sequence length="250" mass="26777">MYYNAILIDSWNSMKYIATALAALALTIPAKAEMHTYEFTAAVSQIGNASKLAFEQSTAGVQAGSLISVNDRIVGRFSYDSSAKLERGSLDNPPYDAASTDYFYYGAYASPTEFFTFTILPSGQTVSAGDPGAPARRVTLADGKVGTPNSPDYLRIDSEGYDVSFGIGFSNTTSTWISKGTLPQQLSLADLTNASVYHYFNRADGNRIMLSGVVTSLTDITVTPVPEPGTWAMLLAGLTILGVSARRKRA</sequence>
<dbReference type="Pfam" id="PF07589">
    <property type="entry name" value="PEP-CTERM"/>
    <property type="match status" value="1"/>
</dbReference>
<name>A0ABX0NLH5_9BURK</name>
<dbReference type="EMBL" id="WHJH01000001">
    <property type="protein sequence ID" value="NHZ87605.1"/>
    <property type="molecule type" value="Genomic_DNA"/>
</dbReference>
<dbReference type="Proteomes" id="UP000609726">
    <property type="component" value="Unassembled WGS sequence"/>
</dbReference>
<reference evidence="2 3" key="1">
    <citation type="submission" date="2019-10" db="EMBL/GenBank/DDBJ databases">
        <title>Taxonomy of Antarctic Massilia spp.: description of Massilia rubra sp. nov., Massilia aquatica sp. nov., Massilia mucilaginosa sp. nov., Massilia frigida sp. nov. isolated from streams, lakes and regoliths.</title>
        <authorList>
            <person name="Holochova P."/>
            <person name="Sedlacek I."/>
            <person name="Kralova S."/>
            <person name="Maslanova I."/>
            <person name="Busse H.-J."/>
            <person name="Stankova E."/>
            <person name="Vrbovska V."/>
            <person name="Kovarovic V."/>
            <person name="Bartak M."/>
            <person name="Svec P."/>
            <person name="Pantucek R."/>
        </authorList>
    </citation>
    <scope>NUCLEOTIDE SEQUENCE [LARGE SCALE GENOMIC DNA]</scope>
    <source>
        <strain evidence="2 3">CCM 8733</strain>
    </source>
</reference>